<evidence type="ECO:0000259" key="2">
    <source>
        <dbReference type="SMART" id="SM01314"/>
    </source>
</evidence>
<evidence type="ECO:0000313" key="4">
    <source>
        <dbReference type="Proteomes" id="UP000238479"/>
    </source>
</evidence>
<gene>
    <name evidence="3" type="ORF">RchiOBHm_Chr4g0417031</name>
</gene>
<evidence type="ECO:0000256" key="1">
    <source>
        <dbReference type="SAM" id="MobiDB-lite"/>
    </source>
</evidence>
<feature type="region of interest" description="Disordered" evidence="1">
    <location>
        <begin position="1"/>
        <end position="21"/>
    </location>
</feature>
<dbReference type="InterPro" id="IPR029295">
    <property type="entry name" value="SnAC"/>
</dbReference>
<dbReference type="STRING" id="74649.A0A2P6QWZ8"/>
<dbReference type="GO" id="GO:0016787">
    <property type="term" value="F:hydrolase activity"/>
    <property type="evidence" value="ECO:0007669"/>
    <property type="project" value="UniProtKB-KW"/>
</dbReference>
<keyword evidence="3" id="KW-0378">Hydrolase</keyword>
<feature type="region of interest" description="Disordered" evidence="1">
    <location>
        <begin position="85"/>
        <end position="181"/>
    </location>
</feature>
<dbReference type="Gramene" id="PRQ38712">
    <property type="protein sequence ID" value="PRQ38712"/>
    <property type="gene ID" value="RchiOBHm_Chr4g0417031"/>
</dbReference>
<keyword evidence="4" id="KW-1185">Reference proteome</keyword>
<name>A0A2P6QWZ8_ROSCH</name>
<dbReference type="AlphaFoldDB" id="A0A2P6QWZ8"/>
<dbReference type="EC" id="3.6.4.11" evidence="3"/>
<reference evidence="3 4" key="1">
    <citation type="journal article" date="2018" name="Nat. Genet.">
        <title>The Rosa genome provides new insights in the design of modern roses.</title>
        <authorList>
            <person name="Bendahmane M."/>
        </authorList>
    </citation>
    <scope>NUCLEOTIDE SEQUENCE [LARGE SCALE GENOMIC DNA]</scope>
    <source>
        <strain evidence="4">cv. Old Blush</strain>
    </source>
</reference>
<sequence>MLKEIMSKGTSSLGTAVPSEREINRLAARSDDEFRMFEKMDAERRQKENYRSRLMEEHEVPEWAYSAPDKVTASSLPNDLIIAMSRESGQERSGEDVSMFSGKGKRKNLFPSKSSVVPLNENLPVVSGSEETYGLTPPSKRHKSEGPNIVKHESHAGVFKITRKKRSNSSSDSKGRNSNGR</sequence>
<feature type="domain" description="Snf2 ATP coupling" evidence="2">
    <location>
        <begin position="42"/>
        <end position="109"/>
    </location>
</feature>
<evidence type="ECO:0000313" key="3">
    <source>
        <dbReference type="EMBL" id="PRQ38712.1"/>
    </source>
</evidence>
<proteinExistence type="predicted"/>
<dbReference type="EMBL" id="PDCK01000042">
    <property type="protein sequence ID" value="PRQ38712.1"/>
    <property type="molecule type" value="Genomic_DNA"/>
</dbReference>
<feature type="compositionally biased region" description="Low complexity" evidence="1">
    <location>
        <begin position="168"/>
        <end position="181"/>
    </location>
</feature>
<accession>A0A2P6QWZ8</accession>
<dbReference type="Proteomes" id="UP000238479">
    <property type="component" value="Chromosome 4"/>
</dbReference>
<dbReference type="GO" id="GO:0042393">
    <property type="term" value="F:histone binding"/>
    <property type="evidence" value="ECO:0007669"/>
    <property type="project" value="InterPro"/>
</dbReference>
<protein>
    <submittedName>
        <fullName evidence="3">Putative nucleoplasmin ATPase</fullName>
        <ecNumber evidence="3">3.6.4.11</ecNumber>
    </submittedName>
</protein>
<comment type="caution">
    <text evidence="3">The sequence shown here is derived from an EMBL/GenBank/DDBJ whole genome shotgun (WGS) entry which is preliminary data.</text>
</comment>
<organism evidence="3 4">
    <name type="scientific">Rosa chinensis</name>
    <name type="common">China rose</name>
    <dbReference type="NCBI Taxonomy" id="74649"/>
    <lineage>
        <taxon>Eukaryota</taxon>
        <taxon>Viridiplantae</taxon>
        <taxon>Streptophyta</taxon>
        <taxon>Embryophyta</taxon>
        <taxon>Tracheophyta</taxon>
        <taxon>Spermatophyta</taxon>
        <taxon>Magnoliopsida</taxon>
        <taxon>eudicotyledons</taxon>
        <taxon>Gunneridae</taxon>
        <taxon>Pentapetalae</taxon>
        <taxon>rosids</taxon>
        <taxon>fabids</taxon>
        <taxon>Rosales</taxon>
        <taxon>Rosaceae</taxon>
        <taxon>Rosoideae</taxon>
        <taxon>Rosoideae incertae sedis</taxon>
        <taxon>Rosa</taxon>
    </lineage>
</organism>
<dbReference type="SMART" id="SM01314">
    <property type="entry name" value="SnAC"/>
    <property type="match status" value="1"/>
</dbReference>